<dbReference type="InterPro" id="IPR025300">
    <property type="entry name" value="BetaGal_jelly_roll_dom"/>
</dbReference>
<dbReference type="InterPro" id="IPR018954">
    <property type="entry name" value="Betagal_dom2"/>
</dbReference>
<dbReference type="InterPro" id="IPR008979">
    <property type="entry name" value="Galactose-bd-like_sf"/>
</dbReference>
<dbReference type="AlphaFoldDB" id="A0A423XD35"/>
<dbReference type="Gene3D" id="2.60.120.260">
    <property type="entry name" value="Galactose-binding domain-like"/>
    <property type="match status" value="2"/>
</dbReference>
<dbReference type="InterPro" id="IPR019801">
    <property type="entry name" value="Glyco_hydro_35_CS"/>
</dbReference>
<dbReference type="InterPro" id="IPR025972">
    <property type="entry name" value="BetaGal_dom3"/>
</dbReference>
<keyword evidence="13" id="KW-1185">Reference proteome</keyword>
<evidence type="ECO:0000256" key="8">
    <source>
        <dbReference type="RuleBase" id="RU000675"/>
    </source>
</evidence>
<evidence type="ECO:0000256" key="9">
    <source>
        <dbReference type="RuleBase" id="RU003679"/>
    </source>
</evidence>
<gene>
    <name evidence="12" type="ORF">VPNG_03572</name>
</gene>
<comment type="similarity">
    <text evidence="2 9">Belongs to the glycosyl hydrolase 35 family.</text>
</comment>
<evidence type="ECO:0000256" key="1">
    <source>
        <dbReference type="ARBA" id="ARBA00001412"/>
    </source>
</evidence>
<dbReference type="SUPFAM" id="SSF51011">
    <property type="entry name" value="Glycosyl hydrolase domain"/>
    <property type="match status" value="1"/>
</dbReference>
<evidence type="ECO:0000259" key="11">
    <source>
        <dbReference type="SMART" id="SM01029"/>
    </source>
</evidence>
<feature type="signal peptide" evidence="10">
    <location>
        <begin position="1"/>
        <end position="19"/>
    </location>
</feature>
<accession>A0A423XD35</accession>
<keyword evidence="6" id="KW-0325">Glycoprotein</keyword>
<dbReference type="EMBL" id="LKEB01000017">
    <property type="protein sequence ID" value="ROW13889.1"/>
    <property type="molecule type" value="Genomic_DNA"/>
</dbReference>
<dbReference type="Gene3D" id="2.102.20.10">
    <property type="entry name" value="Beta-galactosidase, domain 2"/>
    <property type="match status" value="1"/>
</dbReference>
<dbReference type="InParanoid" id="A0A423XD35"/>
<name>A0A423XD35_9PEZI</name>
<dbReference type="STRING" id="1230097.A0A423XD35"/>
<dbReference type="FunFam" id="3.20.20.80:FF:000040">
    <property type="entry name" value="Beta-galactosidase A"/>
    <property type="match status" value="1"/>
</dbReference>
<evidence type="ECO:0000256" key="7">
    <source>
        <dbReference type="ARBA" id="ARBA00023295"/>
    </source>
</evidence>
<dbReference type="FunFam" id="2.102.20.10:FF:000001">
    <property type="entry name" value="Beta-galactosidase A"/>
    <property type="match status" value="1"/>
</dbReference>
<evidence type="ECO:0000256" key="5">
    <source>
        <dbReference type="ARBA" id="ARBA00022801"/>
    </source>
</evidence>
<dbReference type="FunFam" id="2.60.120.260:FF:000065">
    <property type="entry name" value="Beta-galactosidase A"/>
    <property type="match status" value="1"/>
</dbReference>
<dbReference type="InterPro" id="IPR031330">
    <property type="entry name" value="Gly_Hdrlase_35_cat"/>
</dbReference>
<dbReference type="Pfam" id="PF10435">
    <property type="entry name" value="BetaGal_dom2"/>
    <property type="match status" value="1"/>
</dbReference>
<dbReference type="InterPro" id="IPR036833">
    <property type="entry name" value="BetaGal_dom3_sf"/>
</dbReference>
<comment type="catalytic activity">
    <reaction evidence="1 8">
        <text>Hydrolysis of terminal non-reducing beta-D-galactose residues in beta-D-galactosides.</text>
        <dbReference type="EC" id="3.2.1.23"/>
    </reaction>
</comment>
<dbReference type="SUPFAM" id="SSF49785">
    <property type="entry name" value="Galactose-binding domain-like"/>
    <property type="match status" value="2"/>
</dbReference>
<reference evidence="12 13" key="1">
    <citation type="submission" date="2015-09" db="EMBL/GenBank/DDBJ databases">
        <title>Host preference determinants of Valsa canker pathogens revealed by comparative genomics.</title>
        <authorList>
            <person name="Yin Z."/>
            <person name="Huang L."/>
        </authorList>
    </citation>
    <scope>NUCLEOTIDE SEQUENCE [LARGE SCALE GENOMIC DNA]</scope>
    <source>
        <strain evidence="12 13">SXYLt</strain>
    </source>
</reference>
<dbReference type="InterPro" id="IPR001944">
    <property type="entry name" value="Glycoside_Hdrlase_35"/>
</dbReference>
<dbReference type="EC" id="3.2.1.23" evidence="3 8"/>
<dbReference type="Gene3D" id="3.20.20.80">
    <property type="entry name" value="Glycosidases"/>
    <property type="match status" value="1"/>
</dbReference>
<protein>
    <recommendedName>
        <fullName evidence="3 8">Beta-galactosidase</fullName>
        <ecNumber evidence="3 8">3.2.1.23</ecNumber>
    </recommendedName>
</protein>
<evidence type="ECO:0000256" key="4">
    <source>
        <dbReference type="ARBA" id="ARBA00022729"/>
    </source>
</evidence>
<dbReference type="PROSITE" id="PS01182">
    <property type="entry name" value="GLYCOSYL_HYDROL_F35"/>
    <property type="match status" value="1"/>
</dbReference>
<proteinExistence type="inferred from homology"/>
<dbReference type="SUPFAM" id="SSF117100">
    <property type="entry name" value="Beta-galactosidase LacA, domain 3"/>
    <property type="match status" value="1"/>
</dbReference>
<organism evidence="12 13">
    <name type="scientific">Cytospora leucostoma</name>
    <dbReference type="NCBI Taxonomy" id="1230097"/>
    <lineage>
        <taxon>Eukaryota</taxon>
        <taxon>Fungi</taxon>
        <taxon>Dikarya</taxon>
        <taxon>Ascomycota</taxon>
        <taxon>Pezizomycotina</taxon>
        <taxon>Sordariomycetes</taxon>
        <taxon>Sordariomycetidae</taxon>
        <taxon>Diaporthales</taxon>
        <taxon>Cytosporaceae</taxon>
        <taxon>Cytospora</taxon>
    </lineage>
</organism>
<keyword evidence="7 8" id="KW-0326">Glycosidase</keyword>
<dbReference type="InterPro" id="IPR017853">
    <property type="entry name" value="GH"/>
</dbReference>
<dbReference type="PRINTS" id="PR00742">
    <property type="entry name" value="GLHYDRLASE35"/>
</dbReference>
<evidence type="ECO:0000313" key="13">
    <source>
        <dbReference type="Proteomes" id="UP000285146"/>
    </source>
</evidence>
<sequence length="990" mass="107511">MRLTKILTVAALAVQSSYSLQGRPDQLLHPERRELLQDVVTFDNYSLLINGERHFIYSGEFHPFRLPVPSLWLDVFEKVKALGLNTVSFYLHWGALEGKSGDFRAEGPLAIEPFLQAAQEAGIYLIARPGPYINAEASGGGFPGWLQRIEGKLRTNATDYLSATDNYMANVGALLAKYQITNGGPVILVQVENEYTVSVSGTDFPNGYYMQYIEDQLHDAGVTVPLISNDASPEGHNAPGTGIGQVDIYGHDSYPLGFDCANPSTWPSGKLPTYFREDHLEQSPKTPYTVPENQGGSYDPPGGVGFDKCAALLNEEFERVFYKNNYAAGVTILNLYMIYGGTNWGNLGQPGGYTSYDYGSVIREDRAVDREKYSELKLQANFLKASPGYLIAVAANSSSTGVYNTNSEIVTTPLVGANGSFFVVRHSDYSSQESTNYTLSLPTSQGTISAPQLGGYLTLNGRDSKIHVTDYPVGNSKLLYSTAEIFTWKEFDDKTVLVVYGGPNELHELAVLGASNGTLVEGHGVTIKKTNSSLVVQWQTSTDRRIVQVGDLYIYILDRNTAYNYWVPETADGAIIISGPYLVRSASVDGDTISVKADFNKTTDLELIGAPSGASILQVNNETLDYTTDKVGSWIVSQDYSPPDFELPDLPSASWYYIDSLPEISAGYDDSAWPDADHTNTTNPIGSPLLTPVSLYGSDYGFNTGSLLFRGHFTAAGNESKITLWTQGGQAYGTSAWLNGTFLGSWAGTAEAEDQNSTFTLPNLTAGEGYVFTILIDNVGLDENYYVGADELKDPRGILDYGFASGITWKITGNLGGEDYADRARGPLNEGGLFAERQGYHQPGPPVEEGEFTTGTSPYEGIPSAGVAYYTTNFTLSIPSDRWDVPLSLSFVNDTTTSSDAPYRAFIYVNGYQFGRYTSNVGPQTAFPVPEGVLDYNGENWLGLALWALGSGGAAVPGLNWTLGSTPVLTGRTTPTLVEQPAWSERPGAY</sequence>
<feature type="chain" id="PRO_5019496376" description="Beta-galactosidase" evidence="10">
    <location>
        <begin position="20"/>
        <end position="990"/>
    </location>
</feature>
<dbReference type="InterPro" id="IPR037110">
    <property type="entry name" value="Betagal_dom2_sf"/>
</dbReference>
<dbReference type="GO" id="GO:0005975">
    <property type="term" value="P:carbohydrate metabolic process"/>
    <property type="evidence" value="ECO:0007669"/>
    <property type="project" value="InterPro"/>
</dbReference>
<dbReference type="PANTHER" id="PTHR23421">
    <property type="entry name" value="BETA-GALACTOSIDASE RELATED"/>
    <property type="match status" value="1"/>
</dbReference>
<dbReference type="SMART" id="SM01029">
    <property type="entry name" value="BetaGal_dom2"/>
    <property type="match status" value="1"/>
</dbReference>
<dbReference type="Proteomes" id="UP000285146">
    <property type="component" value="Unassembled WGS sequence"/>
</dbReference>
<dbReference type="GO" id="GO:0004565">
    <property type="term" value="F:beta-galactosidase activity"/>
    <property type="evidence" value="ECO:0007669"/>
    <property type="project" value="UniProtKB-EC"/>
</dbReference>
<evidence type="ECO:0000313" key="12">
    <source>
        <dbReference type="EMBL" id="ROW13889.1"/>
    </source>
</evidence>
<dbReference type="Pfam" id="PF01301">
    <property type="entry name" value="Glyco_hydro_35"/>
    <property type="match status" value="1"/>
</dbReference>
<evidence type="ECO:0000256" key="10">
    <source>
        <dbReference type="SAM" id="SignalP"/>
    </source>
</evidence>
<evidence type="ECO:0000256" key="2">
    <source>
        <dbReference type="ARBA" id="ARBA00009809"/>
    </source>
</evidence>
<keyword evidence="5 8" id="KW-0378">Hydrolase</keyword>
<evidence type="ECO:0000256" key="6">
    <source>
        <dbReference type="ARBA" id="ARBA00023180"/>
    </source>
</evidence>
<dbReference type="Pfam" id="PF13363">
    <property type="entry name" value="BetaGal_dom3"/>
    <property type="match status" value="1"/>
</dbReference>
<dbReference type="OrthoDB" id="1657402at2759"/>
<feature type="domain" description="Beta-galactosidase" evidence="11">
    <location>
        <begin position="389"/>
        <end position="565"/>
    </location>
</feature>
<dbReference type="Pfam" id="PF13364">
    <property type="entry name" value="BetaGal_ABD2"/>
    <property type="match status" value="2"/>
</dbReference>
<evidence type="ECO:0000256" key="3">
    <source>
        <dbReference type="ARBA" id="ARBA00012756"/>
    </source>
</evidence>
<dbReference type="SUPFAM" id="SSF51445">
    <property type="entry name" value="(Trans)glycosidases"/>
    <property type="match status" value="1"/>
</dbReference>
<comment type="caution">
    <text evidence="12">The sequence shown here is derived from an EMBL/GenBank/DDBJ whole genome shotgun (WGS) entry which is preliminary data.</text>
</comment>
<keyword evidence="4 10" id="KW-0732">Signal</keyword>